<organism evidence="2 3">
    <name type="scientific">Ammoniphilus resinae</name>
    <dbReference type="NCBI Taxonomy" id="861532"/>
    <lineage>
        <taxon>Bacteria</taxon>
        <taxon>Bacillati</taxon>
        <taxon>Bacillota</taxon>
        <taxon>Bacilli</taxon>
        <taxon>Bacillales</taxon>
        <taxon>Paenibacillaceae</taxon>
        <taxon>Aneurinibacillus group</taxon>
        <taxon>Ammoniphilus</taxon>
    </lineage>
</organism>
<dbReference type="Pfam" id="PF12760">
    <property type="entry name" value="Zn_ribbon_IS1595"/>
    <property type="match status" value="1"/>
</dbReference>
<keyword evidence="3" id="KW-1185">Reference proteome</keyword>
<protein>
    <submittedName>
        <fullName evidence="2">DNA-directed RNA polymerase subunit RPC12/RpoP</fullName>
    </submittedName>
</protein>
<sequence>MDQLSLDQFQDRFYSEDVCVDYLFQAKWPNGFICPKCSHRHFYKVTTRRLPLYECAQCHHQTSIIVDTIMEGSRTTLQKWFTAIFLASHPSINAIELKDIINVTYKTAWLVLHKIRCAMSTSDSSNLLSGMVQVHDACYGRPYNPYSQPHPEEHYLLVGTSLNEQKEPTYIKMKLLMEAPRVKWISTAEKMSFAERHIEAEGSNIEFMTERLKPRRLKFGYPYFKKASQWINESFHGIGVRHLRAYLDEFCYRVNQKLNQTPVFQSLIQSCTSTKKISYKSLKEKGKRVRYAHMIGLYW</sequence>
<keyword evidence="2" id="KW-0240">DNA-directed RNA polymerase</keyword>
<evidence type="ECO:0000313" key="3">
    <source>
        <dbReference type="Proteomes" id="UP001519343"/>
    </source>
</evidence>
<dbReference type="GO" id="GO:0000428">
    <property type="term" value="C:DNA-directed RNA polymerase complex"/>
    <property type="evidence" value="ECO:0007669"/>
    <property type="project" value="UniProtKB-KW"/>
</dbReference>
<evidence type="ECO:0000259" key="1">
    <source>
        <dbReference type="Pfam" id="PF12760"/>
    </source>
</evidence>
<dbReference type="EMBL" id="JAGGKT010000028">
    <property type="protein sequence ID" value="MBP1934792.1"/>
    <property type="molecule type" value="Genomic_DNA"/>
</dbReference>
<name>A0ABS4GXN5_9BACL</name>
<dbReference type="InterPro" id="IPR024442">
    <property type="entry name" value="Transposase_Zn_ribbon"/>
</dbReference>
<proteinExistence type="predicted"/>
<keyword evidence="2" id="KW-0804">Transcription</keyword>
<reference evidence="2 3" key="1">
    <citation type="submission" date="2021-03" db="EMBL/GenBank/DDBJ databases">
        <title>Genomic Encyclopedia of Type Strains, Phase IV (KMG-IV): sequencing the most valuable type-strain genomes for metagenomic binning, comparative biology and taxonomic classification.</title>
        <authorList>
            <person name="Goeker M."/>
        </authorList>
    </citation>
    <scope>NUCLEOTIDE SEQUENCE [LARGE SCALE GENOMIC DNA]</scope>
    <source>
        <strain evidence="2 3">DSM 24738</strain>
    </source>
</reference>
<gene>
    <name evidence="2" type="ORF">J2Z37_004812</name>
</gene>
<accession>A0ABS4GXN5</accession>
<dbReference type="Proteomes" id="UP001519343">
    <property type="component" value="Unassembled WGS sequence"/>
</dbReference>
<dbReference type="RefSeq" id="WP_209812772.1">
    <property type="nucleotide sequence ID" value="NZ_JAGGKT010000028.1"/>
</dbReference>
<feature type="domain" description="Transposase zinc-ribbon" evidence="1">
    <location>
        <begin position="15"/>
        <end position="61"/>
    </location>
</feature>
<evidence type="ECO:0000313" key="2">
    <source>
        <dbReference type="EMBL" id="MBP1934792.1"/>
    </source>
</evidence>
<comment type="caution">
    <text evidence="2">The sequence shown here is derived from an EMBL/GenBank/DDBJ whole genome shotgun (WGS) entry which is preliminary data.</text>
</comment>